<dbReference type="Gene3D" id="3.30.70.380">
    <property type="entry name" value="Ferrodoxin-fold anticodon-binding domain"/>
    <property type="match status" value="1"/>
</dbReference>
<evidence type="ECO:0000256" key="4">
    <source>
        <dbReference type="ARBA" id="ARBA00022723"/>
    </source>
</evidence>
<keyword evidence="12" id="KW-0934">Plastid</keyword>
<dbReference type="GO" id="GO:0004826">
    <property type="term" value="F:phenylalanine-tRNA ligase activity"/>
    <property type="evidence" value="ECO:0007669"/>
    <property type="project" value="UniProtKB-EC"/>
</dbReference>
<dbReference type="EC" id="6.1.1.20" evidence="2"/>
<feature type="domain" description="FDX-ACB" evidence="10">
    <location>
        <begin position="597"/>
        <end position="684"/>
    </location>
</feature>
<dbReference type="Pfam" id="PF03147">
    <property type="entry name" value="FDX-ACB"/>
    <property type="match status" value="1"/>
</dbReference>
<keyword evidence="5" id="KW-0547">Nucleotide-binding</keyword>
<keyword evidence="3" id="KW-0436">Ligase</keyword>
<dbReference type="PANTHER" id="PTHR10947">
    <property type="entry name" value="PHENYLALANYL-TRNA SYNTHETASE BETA CHAIN AND LEUCINE-RICH REPEAT-CONTAINING PROTEIN 47"/>
    <property type="match status" value="1"/>
</dbReference>
<dbReference type="AlphaFoldDB" id="A0A1C9CDE5"/>
<evidence type="ECO:0000256" key="5">
    <source>
        <dbReference type="ARBA" id="ARBA00022741"/>
    </source>
</evidence>
<sequence>MKFSWRSLNYFLDLNDININQLTHILTIKGFEIDTIDYNKDLNDYILDITITANRQDVLSVFGLANELSYILNKKLINQHKIQQYDTYDNSIFHELALKYLCQIRINKIINIQINISPQWLINYLKAHDIKSTNLIIDIQQYIAIKWGHKIHFFDITTIQDLHINNLSNSIKINKKLNYEELQYNKHLLIQINNNDTQINNQFECNNNSKNIIALSYIYSHDYCQDIKNIYNTIDNMQGYKEAIQLIATFSNAYISKSYLYKTKIYKKKYLLNIQKNLIQYTLGPIITKKSKYLTKETIYTILKQLQLEPHYNYYNKNFKIKIPNYRLNDLYRKIDIIEEIGRIYGYHNFIDKLPNINKKGSASKKYTTIKYIRKYFRDLGIHEVINLSLKKSHFKKIKPLITTNLDSTINLYNPLLEEQSCLRDNLLDNLIQNKIYNYKQKNENTEFFEIGKIFKQDIQTHKKIEEIHIAGIFANTQFIQTSWDTKPHQLNWFHAKGTIEQFFEKMQLKITFDPIINHNEKIKKELSINNFDINKTLYIINALNNKIIGLIGQINSNLYKNIACNQIINIFEFNLNELINDYNQKSHLSYIFYKYSIYPSVTRDLSIKVNKHYSILKIKKFIYELNKQLIHKVEVFNQYKDITNINNKCIGIRITYNGNSKTLNQNDLQLIDKDINTILDNYK</sequence>
<dbReference type="Pfam" id="PF03484">
    <property type="entry name" value="B5"/>
    <property type="match status" value="1"/>
</dbReference>
<evidence type="ECO:0000256" key="3">
    <source>
        <dbReference type="ARBA" id="ARBA00022598"/>
    </source>
</evidence>
<dbReference type="GO" id="GO:0009328">
    <property type="term" value="C:phenylalanine-tRNA ligase complex"/>
    <property type="evidence" value="ECO:0007669"/>
    <property type="project" value="TreeGrafter"/>
</dbReference>
<dbReference type="InterPro" id="IPR045060">
    <property type="entry name" value="Phe-tRNA-ligase_IIc_bsu"/>
</dbReference>
<evidence type="ECO:0000259" key="10">
    <source>
        <dbReference type="PROSITE" id="PS51447"/>
    </source>
</evidence>
<reference evidence="12" key="1">
    <citation type="journal article" date="2016" name="BMC Biol.">
        <title>Parallel evolution of highly conserved plastid genome architecture in red seaweeds and seed plants.</title>
        <authorList>
            <person name="Lee J."/>
            <person name="Cho C.H."/>
            <person name="Park S.I."/>
            <person name="Choi J.W."/>
            <person name="Song H.S."/>
            <person name="West J.A."/>
            <person name="Bhattacharya D."/>
            <person name="Yoon H.S."/>
        </authorList>
    </citation>
    <scope>NUCLEOTIDE SEQUENCE</scope>
</reference>
<dbReference type="EMBL" id="KX284719">
    <property type="protein sequence ID" value="AOM66421.1"/>
    <property type="molecule type" value="Genomic_DNA"/>
</dbReference>
<dbReference type="Gene3D" id="3.30.930.10">
    <property type="entry name" value="Bira Bifunctional Protein, Domain 2"/>
    <property type="match status" value="1"/>
</dbReference>
<dbReference type="SUPFAM" id="SSF56037">
    <property type="entry name" value="PheT/TilS domain"/>
    <property type="match status" value="1"/>
</dbReference>
<dbReference type="InterPro" id="IPR009061">
    <property type="entry name" value="DNA-bd_dom_put_sf"/>
</dbReference>
<evidence type="ECO:0000256" key="7">
    <source>
        <dbReference type="ARBA" id="ARBA00022842"/>
    </source>
</evidence>
<protein>
    <recommendedName>
        <fullName evidence="2">phenylalanine--tRNA ligase</fullName>
        <ecNumber evidence="2">6.1.1.20</ecNumber>
    </recommendedName>
</protein>
<gene>
    <name evidence="12" type="primary">syfB</name>
    <name evidence="12" type="ORF">Ceram_145</name>
</gene>
<keyword evidence="6" id="KW-0067">ATP-binding</keyword>
<keyword evidence="9 12" id="KW-0030">Aminoacyl-tRNA synthetase</keyword>
<dbReference type="GO" id="GO:0005524">
    <property type="term" value="F:ATP binding"/>
    <property type="evidence" value="ECO:0007669"/>
    <property type="project" value="UniProtKB-KW"/>
</dbReference>
<dbReference type="InterPro" id="IPR045864">
    <property type="entry name" value="aa-tRNA-synth_II/BPL/LPL"/>
</dbReference>
<dbReference type="Pfam" id="PF03483">
    <property type="entry name" value="B3_4"/>
    <property type="match status" value="1"/>
</dbReference>
<evidence type="ECO:0000256" key="2">
    <source>
        <dbReference type="ARBA" id="ARBA00012814"/>
    </source>
</evidence>
<dbReference type="InterPro" id="IPR020825">
    <property type="entry name" value="Phe-tRNA_synthase-like_B3/B4"/>
</dbReference>
<evidence type="ECO:0000256" key="8">
    <source>
        <dbReference type="ARBA" id="ARBA00022917"/>
    </source>
</evidence>
<dbReference type="Gene3D" id="3.30.56.10">
    <property type="match status" value="2"/>
</dbReference>
<dbReference type="InterPro" id="IPR005121">
    <property type="entry name" value="Fdx_antiC-bd"/>
</dbReference>
<keyword evidence="7" id="KW-0460">Magnesium</keyword>
<dbReference type="Pfam" id="PF17759">
    <property type="entry name" value="tRNA_synthFbeta"/>
    <property type="match status" value="1"/>
</dbReference>
<dbReference type="InterPro" id="IPR005147">
    <property type="entry name" value="tRNA_synthase_B5-dom"/>
</dbReference>
<geneLocation type="plastid" evidence="12"/>
<name>A0A1C9CDE5_CERJP</name>
<evidence type="ECO:0000313" key="12">
    <source>
        <dbReference type="EMBL" id="AOM66421.1"/>
    </source>
</evidence>
<dbReference type="SMART" id="SM00874">
    <property type="entry name" value="B5"/>
    <property type="match status" value="1"/>
</dbReference>
<dbReference type="SUPFAM" id="SSF46955">
    <property type="entry name" value="Putative DNA-binding domain"/>
    <property type="match status" value="2"/>
</dbReference>
<feature type="domain" description="B5" evidence="11">
    <location>
        <begin position="267"/>
        <end position="352"/>
    </location>
</feature>
<dbReference type="RefSeq" id="YP_009297078.1">
    <property type="nucleotide sequence ID" value="NC_031174.1"/>
</dbReference>
<dbReference type="PANTHER" id="PTHR10947:SF0">
    <property type="entry name" value="PHENYLALANINE--TRNA LIGASE BETA SUBUNIT"/>
    <property type="match status" value="1"/>
</dbReference>
<evidence type="ECO:0000256" key="6">
    <source>
        <dbReference type="ARBA" id="ARBA00022840"/>
    </source>
</evidence>
<keyword evidence="8" id="KW-0648">Protein biosynthesis</keyword>
<proteinExistence type="predicted"/>
<dbReference type="PROSITE" id="PS51483">
    <property type="entry name" value="B5"/>
    <property type="match status" value="1"/>
</dbReference>
<keyword evidence="4" id="KW-0479">Metal-binding</keyword>
<organism evidence="12">
    <name type="scientific">Ceramothamnion japonicum</name>
    <name type="common">Red alga</name>
    <name type="synonym">Ceramium japonicum</name>
    <dbReference type="NCBI Taxonomy" id="218448"/>
    <lineage>
        <taxon>Eukaryota</taxon>
        <taxon>Rhodophyta</taxon>
        <taxon>Florideophyceae</taxon>
        <taxon>Rhodymeniophycidae</taxon>
        <taxon>Ceramiales</taxon>
        <taxon>Ceramiaceae</taxon>
        <taxon>Ceramothamnion</taxon>
    </lineage>
</organism>
<dbReference type="GO" id="GO:0000287">
    <property type="term" value="F:magnesium ion binding"/>
    <property type="evidence" value="ECO:0007669"/>
    <property type="project" value="InterPro"/>
</dbReference>
<dbReference type="SMART" id="SM00896">
    <property type="entry name" value="FDX-ACB"/>
    <property type="match status" value="1"/>
</dbReference>
<dbReference type="SMART" id="SM00873">
    <property type="entry name" value="B3_4"/>
    <property type="match status" value="1"/>
</dbReference>
<evidence type="ECO:0000256" key="9">
    <source>
        <dbReference type="ARBA" id="ARBA00023146"/>
    </source>
</evidence>
<comment type="cofactor">
    <cofactor evidence="1">
        <name>Mg(2+)</name>
        <dbReference type="ChEBI" id="CHEBI:18420"/>
    </cofactor>
</comment>
<dbReference type="InterPro" id="IPR041616">
    <property type="entry name" value="PheRS_beta_core"/>
</dbReference>
<evidence type="ECO:0000256" key="1">
    <source>
        <dbReference type="ARBA" id="ARBA00001946"/>
    </source>
</evidence>
<dbReference type="GO" id="GO:0006432">
    <property type="term" value="P:phenylalanyl-tRNA aminoacylation"/>
    <property type="evidence" value="ECO:0007669"/>
    <property type="project" value="InterPro"/>
</dbReference>
<dbReference type="GO" id="GO:0003723">
    <property type="term" value="F:RNA binding"/>
    <property type="evidence" value="ECO:0007669"/>
    <property type="project" value="InterPro"/>
</dbReference>
<evidence type="ECO:0000259" key="11">
    <source>
        <dbReference type="PROSITE" id="PS51483"/>
    </source>
</evidence>
<dbReference type="GeneID" id="29073525"/>
<dbReference type="InterPro" id="IPR005146">
    <property type="entry name" value="B3/B4_tRNA-bd"/>
</dbReference>
<dbReference type="InterPro" id="IPR036690">
    <property type="entry name" value="Fdx_antiC-bd_sf"/>
</dbReference>
<accession>A0A1C9CDE5</accession>
<dbReference type="SUPFAM" id="SSF54991">
    <property type="entry name" value="Anticodon-binding domain of PheRS"/>
    <property type="match status" value="1"/>
</dbReference>
<dbReference type="SUPFAM" id="SSF55681">
    <property type="entry name" value="Class II aaRS and biotin synthetases"/>
    <property type="match status" value="1"/>
</dbReference>
<dbReference type="PROSITE" id="PS51447">
    <property type="entry name" value="FDX_ACB"/>
    <property type="match status" value="1"/>
</dbReference>
<dbReference type="Gene3D" id="3.50.40.10">
    <property type="entry name" value="Phenylalanyl-trna Synthetase, Chain B, domain 3"/>
    <property type="match status" value="1"/>
</dbReference>